<proteinExistence type="predicted"/>
<evidence type="ECO:0000313" key="1">
    <source>
        <dbReference type="EMBL" id="KKL51404.1"/>
    </source>
</evidence>
<name>A0A0F9CQF5_9ZZZZ</name>
<sequence>MYEPDKPCSEKEARDAVETAEGFFEKISGLLKTKNPVQRVNVDFTVN</sequence>
<dbReference type="AlphaFoldDB" id="A0A0F9CQF5"/>
<comment type="caution">
    <text evidence="1">The sequence shown here is derived from an EMBL/GenBank/DDBJ whole genome shotgun (WGS) entry which is preliminary data.</text>
</comment>
<reference evidence="1" key="1">
    <citation type="journal article" date="2015" name="Nature">
        <title>Complex archaea that bridge the gap between prokaryotes and eukaryotes.</title>
        <authorList>
            <person name="Spang A."/>
            <person name="Saw J.H."/>
            <person name="Jorgensen S.L."/>
            <person name="Zaremba-Niedzwiedzka K."/>
            <person name="Martijn J."/>
            <person name="Lind A.E."/>
            <person name="van Eijk R."/>
            <person name="Schleper C."/>
            <person name="Guy L."/>
            <person name="Ettema T.J."/>
        </authorList>
    </citation>
    <scope>NUCLEOTIDE SEQUENCE</scope>
</reference>
<accession>A0A0F9CQF5</accession>
<dbReference type="EMBL" id="LAZR01032264">
    <property type="protein sequence ID" value="KKL51404.1"/>
    <property type="molecule type" value="Genomic_DNA"/>
</dbReference>
<gene>
    <name evidence="1" type="ORF">LCGC14_2295840</name>
</gene>
<organism evidence="1">
    <name type="scientific">marine sediment metagenome</name>
    <dbReference type="NCBI Taxonomy" id="412755"/>
    <lineage>
        <taxon>unclassified sequences</taxon>
        <taxon>metagenomes</taxon>
        <taxon>ecological metagenomes</taxon>
    </lineage>
</organism>
<protein>
    <submittedName>
        <fullName evidence="1">Uncharacterized protein</fullName>
    </submittedName>
</protein>